<accession>A0ABS1LG71</accession>
<proteinExistence type="predicted"/>
<dbReference type="InterPro" id="IPR050625">
    <property type="entry name" value="ParA/MinD_ATPase"/>
</dbReference>
<name>A0ABS1LG71_9MICO</name>
<dbReference type="Proteomes" id="UP000675409">
    <property type="component" value="Unassembled WGS sequence"/>
</dbReference>
<dbReference type="PANTHER" id="PTHR43384:SF14">
    <property type="entry name" value="ESX-1 SECRETION-ASSOCIATED PROTEIN ESPI"/>
    <property type="match status" value="1"/>
</dbReference>
<protein>
    <recommendedName>
        <fullName evidence="3">MinD-like ATPase involved in chromosome partitioning or flagellar assembly</fullName>
    </recommendedName>
</protein>
<dbReference type="RefSeq" id="WP_201844662.1">
    <property type="nucleotide sequence ID" value="NZ_JABBYC010000001.1"/>
</dbReference>
<dbReference type="SUPFAM" id="SSF52540">
    <property type="entry name" value="P-loop containing nucleoside triphosphate hydrolases"/>
    <property type="match status" value="1"/>
</dbReference>
<dbReference type="Gene3D" id="3.40.50.300">
    <property type="entry name" value="P-loop containing nucleotide triphosphate hydrolases"/>
    <property type="match status" value="1"/>
</dbReference>
<reference evidence="1 2" key="1">
    <citation type="journal article" date="2021" name="Arch. Microbiol.">
        <title>Myceligenerans indicum sp. nov., an actinobacterium isolated from mangrove sediment of Sundarbans, India.</title>
        <authorList>
            <person name="Asha K."/>
            <person name="Bhadury P."/>
        </authorList>
    </citation>
    <scope>NUCLEOTIDE SEQUENCE [LARGE SCALE GENOMIC DNA]</scope>
    <source>
        <strain evidence="1 2">I2</strain>
    </source>
</reference>
<keyword evidence="2" id="KW-1185">Reference proteome</keyword>
<comment type="caution">
    <text evidence="1">The sequence shown here is derived from an EMBL/GenBank/DDBJ whole genome shotgun (WGS) entry which is preliminary data.</text>
</comment>
<evidence type="ECO:0000313" key="1">
    <source>
        <dbReference type="EMBL" id="MBL0884838.1"/>
    </source>
</evidence>
<gene>
    <name evidence="1" type="ORF">HGK34_00835</name>
</gene>
<sequence>MAAALSRLLRALGDAVHGTGTLAMREAAADDAVRAPVGTSRRLTFVAADGGTGTTTTAAACARILASRRGGPVLALDAAGGASGLAVRCGAGELVELGTLTDDEPARTLAEASGRLPRAPHGLRVAGTSPWREPVSAWTGAVGAVGRFFEIVVTDAGRRTPGEAVPFAAASHAVAVVARTDAGSLGSAADLVLHLREQAPRTPVVLVAVGVGGPLPGGVAAAPWPIGPPHVVPHDHVAAASLATPVPQLAAPTVTALTDLAATLLTCARAHPGRAA</sequence>
<evidence type="ECO:0008006" key="3">
    <source>
        <dbReference type="Google" id="ProtNLM"/>
    </source>
</evidence>
<dbReference type="InterPro" id="IPR027417">
    <property type="entry name" value="P-loop_NTPase"/>
</dbReference>
<organism evidence="1 2">
    <name type="scientific">Myceligenerans indicum</name>
    <dbReference type="NCBI Taxonomy" id="2593663"/>
    <lineage>
        <taxon>Bacteria</taxon>
        <taxon>Bacillati</taxon>
        <taxon>Actinomycetota</taxon>
        <taxon>Actinomycetes</taxon>
        <taxon>Micrococcales</taxon>
        <taxon>Promicromonosporaceae</taxon>
        <taxon>Myceligenerans</taxon>
    </lineage>
</organism>
<dbReference type="EMBL" id="JABBYC010000001">
    <property type="protein sequence ID" value="MBL0884838.1"/>
    <property type="molecule type" value="Genomic_DNA"/>
</dbReference>
<evidence type="ECO:0000313" key="2">
    <source>
        <dbReference type="Proteomes" id="UP000675409"/>
    </source>
</evidence>
<dbReference type="PANTHER" id="PTHR43384">
    <property type="entry name" value="SEPTUM SITE-DETERMINING PROTEIN MIND HOMOLOG, CHLOROPLASTIC-RELATED"/>
    <property type="match status" value="1"/>
</dbReference>